<evidence type="ECO:0000313" key="1">
    <source>
        <dbReference type="EMBL" id="KAK8222089.1"/>
    </source>
</evidence>
<proteinExistence type="predicted"/>
<name>A0ACC3SQH9_9PEZI</name>
<comment type="caution">
    <text evidence="1">The sequence shown here is derived from an EMBL/GenBank/DDBJ whole genome shotgun (WGS) entry which is preliminary data.</text>
</comment>
<reference evidence="1" key="1">
    <citation type="submission" date="2024-02" db="EMBL/GenBank/DDBJ databases">
        <title>Metagenome Assembled Genome of Zalaria obscura JY119.</title>
        <authorList>
            <person name="Vighnesh L."/>
            <person name="Jagadeeshwari U."/>
            <person name="Venkata Ramana C."/>
            <person name="Sasikala C."/>
        </authorList>
    </citation>
    <scope>NUCLEOTIDE SEQUENCE</scope>
    <source>
        <strain evidence="1">JY119</strain>
    </source>
</reference>
<gene>
    <name evidence="1" type="ORF">M8818_000259</name>
</gene>
<dbReference type="EMBL" id="JAMKPW020000001">
    <property type="protein sequence ID" value="KAK8222089.1"/>
    <property type="molecule type" value="Genomic_DNA"/>
</dbReference>
<protein>
    <submittedName>
        <fullName evidence="1">Uncharacterized protein</fullName>
    </submittedName>
</protein>
<sequence length="804" mass="90984">MAQDMLMQTLRILSTAQWFWFQPLEEALDYVSNGQSTFDQVQVFKDKAMHEIHVFIQHSLPVERIAKTASFVLHGILMEWLHPTDVVGLGHHNAQTQTRVTELLRLLATSGVGLVPGQDPFGDAMDKVVDDVIRGEAFRVDWSGRTSIVPKLRKWIEDRWAPAYYMREGVLNGTMPWIGKDSVDQHDMKRALSTDEARIVTSWQASAIERLGKYRTKHLFDYVKGWDWSQGAVLDIKVSACSIYYRECHTDLLRKEWLRSASVVNGREAKTFVIDSFGQQLSQRILHAGATTSEILSIYINIIYVFKTLDPRGVLLDKVAQEVRAYLREREDTVKVIAASFLADLDEDEHLDASEISDEVCEDIARELLHSYGEDVRSSSKALDWDDMEWMPDPIDAGPDFRRNKNEDIISYMLTLFNQADFIKELQNILGERLLKSGDPELEKEFRLVELFKARFGQDKLQACEVMLRDMRDSRDLHSSIRHRLPLDMPSLSEIRAAIPPQGISVSDFVRQFRGRIGNNPANFQAFEDRISRVAETFGAQNDALALKDLALEELESLRKDDFTTSFDALVQSSFFWPSLRDDEFAIPAPIQQLQAAYAKEFERVKDTRKLAWQPALGHATVELHLADRSVKAENVTTWAASVIYAFQSDHEEPATRTVEQLAEQLDMDDLLVRNALAFWVAQTVLFETDAETYTVLETLVQKDELLAARTAGPATAAAAVPEVSAVKTQDAILMENKDMYQMFMVGMLTNGGAMDIARVTMMMKMVCPGGFAFGEQEVRWLLEDMAAQGKVAEGAGGAFAIKK</sequence>
<dbReference type="Proteomes" id="UP001320706">
    <property type="component" value="Unassembled WGS sequence"/>
</dbReference>
<organism evidence="1 2">
    <name type="scientific">Zalaria obscura</name>
    <dbReference type="NCBI Taxonomy" id="2024903"/>
    <lineage>
        <taxon>Eukaryota</taxon>
        <taxon>Fungi</taxon>
        <taxon>Dikarya</taxon>
        <taxon>Ascomycota</taxon>
        <taxon>Pezizomycotina</taxon>
        <taxon>Dothideomycetes</taxon>
        <taxon>Dothideomycetidae</taxon>
        <taxon>Dothideales</taxon>
        <taxon>Zalariaceae</taxon>
        <taxon>Zalaria</taxon>
    </lineage>
</organism>
<keyword evidence="2" id="KW-1185">Reference proteome</keyword>
<accession>A0ACC3SQH9</accession>
<evidence type="ECO:0000313" key="2">
    <source>
        <dbReference type="Proteomes" id="UP001320706"/>
    </source>
</evidence>